<protein>
    <recommendedName>
        <fullName evidence="17">3-hydroxyacyl-CoA dehydrogenase</fullName>
    </recommendedName>
</protein>
<dbReference type="PIRSF" id="PIRSF000105">
    <property type="entry name" value="HCDH"/>
    <property type="match status" value="1"/>
</dbReference>
<dbReference type="InterPro" id="IPR013328">
    <property type="entry name" value="6PGD_dom2"/>
</dbReference>
<evidence type="ECO:0000256" key="8">
    <source>
        <dbReference type="ARBA" id="ARBA00023128"/>
    </source>
</evidence>
<dbReference type="SUPFAM" id="SSF51735">
    <property type="entry name" value="NAD(P)-binding Rossmann-fold domains"/>
    <property type="match status" value="1"/>
</dbReference>
<reference evidence="15" key="1">
    <citation type="submission" date="2023-03" db="EMBL/GenBank/DDBJ databases">
        <title>Mating type loci evolution in Malassezia.</title>
        <authorList>
            <person name="Coelho M.A."/>
        </authorList>
    </citation>
    <scope>NUCLEOTIDE SEQUENCE</scope>
    <source>
        <strain evidence="15">CBS 9431</strain>
    </source>
</reference>
<feature type="binding site" evidence="11">
    <location>
        <position position="132"/>
    </location>
    <ligand>
        <name>NAD(+)</name>
        <dbReference type="ChEBI" id="CHEBI:57540"/>
    </ligand>
</feature>
<dbReference type="PANTHER" id="PTHR43561:SF3">
    <property type="entry name" value="HYDROXYACYL-COENZYME A DEHYDROGENASE, MITOCHONDRIAL"/>
    <property type="match status" value="1"/>
</dbReference>
<dbReference type="GO" id="GO:0070403">
    <property type="term" value="F:NAD+ binding"/>
    <property type="evidence" value="ECO:0007669"/>
    <property type="project" value="InterPro"/>
</dbReference>
<dbReference type="Gene3D" id="3.40.50.720">
    <property type="entry name" value="NAD(P)-binding Rossmann-like Domain"/>
    <property type="match status" value="1"/>
</dbReference>
<feature type="binding site" evidence="12">
    <location>
        <position position="89"/>
    </location>
    <ligand>
        <name>CoA</name>
        <dbReference type="ChEBI" id="CHEBI:57287"/>
    </ligand>
</feature>
<feature type="domain" description="3-hydroxyacyl-CoA dehydrogenase C-terminal" evidence="13">
    <location>
        <begin position="226"/>
        <end position="330"/>
    </location>
</feature>
<dbReference type="Pfam" id="PF02737">
    <property type="entry name" value="3HCDH_N"/>
    <property type="match status" value="1"/>
</dbReference>
<name>A0AAF0F1V0_9BASI</name>
<dbReference type="EMBL" id="CP119966">
    <property type="protein sequence ID" value="WFD41193.1"/>
    <property type="molecule type" value="Genomic_DNA"/>
</dbReference>
<evidence type="ECO:0000256" key="4">
    <source>
        <dbReference type="ARBA" id="ARBA00022832"/>
    </source>
</evidence>
<evidence type="ECO:0000256" key="7">
    <source>
        <dbReference type="ARBA" id="ARBA00023098"/>
    </source>
</evidence>
<feature type="binding site" evidence="11">
    <location>
        <position position="66"/>
    </location>
    <ligand>
        <name>NAD(+)</name>
        <dbReference type="ChEBI" id="CHEBI:57540"/>
    </ligand>
</feature>
<evidence type="ECO:0000256" key="9">
    <source>
        <dbReference type="ARBA" id="ARBA00049556"/>
    </source>
</evidence>
<comment type="pathway">
    <text evidence="2">Lipid metabolism; fatty acid beta-oxidation.</text>
</comment>
<evidence type="ECO:0008006" key="17">
    <source>
        <dbReference type="Google" id="ProtNLM"/>
    </source>
</evidence>
<evidence type="ECO:0000256" key="2">
    <source>
        <dbReference type="ARBA" id="ARBA00005005"/>
    </source>
</evidence>
<dbReference type="Proteomes" id="UP001217754">
    <property type="component" value="Chromosome 9"/>
</dbReference>
<feature type="binding site" evidence="11">
    <location>
        <position position="137"/>
    </location>
    <ligand>
        <name>NAD(+)</name>
        <dbReference type="ChEBI" id="CHEBI:57540"/>
    </ligand>
</feature>
<evidence type="ECO:0000256" key="10">
    <source>
        <dbReference type="PIRSR" id="PIRSR000105-1"/>
    </source>
</evidence>
<dbReference type="PANTHER" id="PTHR43561">
    <property type="match status" value="1"/>
</dbReference>
<feature type="binding site" evidence="11">
    <location>
        <position position="183"/>
    </location>
    <ligand>
        <name>NAD(+)</name>
        <dbReference type="ChEBI" id="CHEBI:57540"/>
    </ligand>
</feature>
<feature type="domain" description="3-hydroxyacyl-CoA dehydrogenase NAD binding" evidence="14">
    <location>
        <begin position="37"/>
        <end position="222"/>
    </location>
</feature>
<feature type="binding site" evidence="12">
    <location>
        <position position="159"/>
    </location>
    <ligand>
        <name>CoA</name>
        <dbReference type="ChEBI" id="CHEBI:57287"/>
    </ligand>
</feature>
<evidence type="ECO:0000256" key="11">
    <source>
        <dbReference type="PIRSR" id="PIRSR000105-2"/>
    </source>
</evidence>
<evidence type="ECO:0000313" key="15">
    <source>
        <dbReference type="EMBL" id="WFD41193.1"/>
    </source>
</evidence>
<dbReference type="InterPro" id="IPR006108">
    <property type="entry name" value="3HC_DH_C"/>
</dbReference>
<proteinExistence type="inferred from homology"/>
<evidence type="ECO:0000256" key="3">
    <source>
        <dbReference type="ARBA" id="ARBA00009463"/>
    </source>
</evidence>
<dbReference type="InterPro" id="IPR036291">
    <property type="entry name" value="NAD(P)-bd_dom_sf"/>
</dbReference>
<keyword evidence="7" id="KW-0443">Lipid metabolism</keyword>
<evidence type="ECO:0000256" key="12">
    <source>
        <dbReference type="PIRSR" id="PIRSR000105-3"/>
    </source>
</evidence>
<evidence type="ECO:0000313" key="16">
    <source>
        <dbReference type="Proteomes" id="UP001217754"/>
    </source>
</evidence>
<evidence type="ECO:0000259" key="14">
    <source>
        <dbReference type="Pfam" id="PF02737"/>
    </source>
</evidence>
<feature type="binding site" evidence="11">
    <location>
        <begin position="42"/>
        <end position="47"/>
    </location>
    <ligand>
        <name>NAD(+)</name>
        <dbReference type="ChEBI" id="CHEBI:57540"/>
    </ligand>
</feature>
<keyword evidence="4" id="KW-0276">Fatty acid metabolism</keyword>
<evidence type="ECO:0000259" key="13">
    <source>
        <dbReference type="Pfam" id="PF00725"/>
    </source>
</evidence>
<sequence length="333" mass="35716">MSFLATAGARTLLANRAASTAARSFSTSLRAEKDVKNVTVFGAGLMGAGIAQVLSNVGKYNVTLADVTDKALSNGQAIITKSLQRIAKKKMADKSAEEQEAFVKGVVDSIKVTTDAGEAVESTDLVIEAIIENLKIKQDLFGFLDTKAPKDAIFASNTSSLNITDVANATSRPTQFGGFHAFNPVPQMKLIEIVRTKDTNDETHATLMDVAKKMGKVPVTCIDSPGFIVNRLLVPYQLEAIRLVERGVASPEDVDTAMKLGAGYPMGPFELADLVGLDTLEHIAQGWRESCAGTEHMPEAYVQESPLLSGLIKDGKLGRKTADKGGFYQYNKK</sequence>
<keyword evidence="5" id="KW-0560">Oxidoreductase</keyword>
<accession>A0AAF0F1V0</accession>
<feature type="binding site" evidence="11">
    <location>
        <position position="159"/>
    </location>
    <ligand>
        <name>NAD(+)</name>
        <dbReference type="ChEBI" id="CHEBI:57540"/>
    </ligand>
</feature>
<dbReference type="RefSeq" id="XP_060124090.1">
    <property type="nucleotide sequence ID" value="XM_060268107.1"/>
</dbReference>
<dbReference type="InterPro" id="IPR022694">
    <property type="entry name" value="3-OHacyl-CoA_DH"/>
</dbReference>
<dbReference type="GeneID" id="85227839"/>
<comment type="catalytic activity">
    <reaction evidence="9">
        <text>a (3S)-3-hydroxyacyl-CoA + NAD(+) = a 3-oxoacyl-CoA + NADH + H(+)</text>
        <dbReference type="Rhea" id="RHEA:22432"/>
        <dbReference type="ChEBI" id="CHEBI:15378"/>
        <dbReference type="ChEBI" id="CHEBI:57318"/>
        <dbReference type="ChEBI" id="CHEBI:57540"/>
        <dbReference type="ChEBI" id="CHEBI:57945"/>
        <dbReference type="ChEBI" id="CHEBI:90726"/>
        <dbReference type="EC" id="1.1.1.35"/>
    </reaction>
</comment>
<feature type="binding site" evidence="12">
    <location>
        <position position="82"/>
    </location>
    <ligand>
        <name>CoA</name>
        <dbReference type="ChEBI" id="CHEBI:57287"/>
    </ligand>
</feature>
<keyword evidence="16" id="KW-1185">Reference proteome</keyword>
<dbReference type="GO" id="GO:0005759">
    <property type="term" value="C:mitochondrial matrix"/>
    <property type="evidence" value="ECO:0007669"/>
    <property type="project" value="UniProtKB-SubCell"/>
</dbReference>
<organism evidence="15 16">
    <name type="scientific">Malassezia japonica</name>
    <dbReference type="NCBI Taxonomy" id="223818"/>
    <lineage>
        <taxon>Eukaryota</taxon>
        <taxon>Fungi</taxon>
        <taxon>Dikarya</taxon>
        <taxon>Basidiomycota</taxon>
        <taxon>Ustilaginomycotina</taxon>
        <taxon>Malasseziomycetes</taxon>
        <taxon>Malasseziales</taxon>
        <taxon>Malasseziaceae</taxon>
        <taxon>Malassezia</taxon>
    </lineage>
</organism>
<dbReference type="Pfam" id="PF00725">
    <property type="entry name" value="3HCDH"/>
    <property type="match status" value="1"/>
</dbReference>
<dbReference type="Gene3D" id="1.10.1040.10">
    <property type="entry name" value="N-(1-d-carboxylethyl)-l-norvaline Dehydrogenase, domain 2"/>
    <property type="match status" value="1"/>
</dbReference>
<dbReference type="AlphaFoldDB" id="A0AAF0F1V0"/>
<evidence type="ECO:0000256" key="6">
    <source>
        <dbReference type="ARBA" id="ARBA00023027"/>
    </source>
</evidence>
<evidence type="ECO:0000256" key="5">
    <source>
        <dbReference type="ARBA" id="ARBA00023002"/>
    </source>
</evidence>
<dbReference type="SUPFAM" id="SSF48179">
    <property type="entry name" value="6-phosphogluconate dehydrogenase C-terminal domain-like"/>
    <property type="match status" value="1"/>
</dbReference>
<keyword evidence="8" id="KW-0496">Mitochondrion</keyword>
<dbReference type="InterPro" id="IPR006176">
    <property type="entry name" value="3-OHacyl-CoA_DH_NAD-bd"/>
</dbReference>
<comment type="subcellular location">
    <subcellularLocation>
        <location evidence="1">Mitochondrion matrix</location>
    </subcellularLocation>
</comment>
<feature type="binding site" evidence="11">
    <location>
        <position position="320"/>
    </location>
    <ligand>
        <name>NAD(+)</name>
        <dbReference type="ChEBI" id="CHEBI:57540"/>
    </ligand>
</feature>
<keyword evidence="6 11" id="KW-0520">NAD</keyword>
<evidence type="ECO:0000256" key="1">
    <source>
        <dbReference type="ARBA" id="ARBA00004305"/>
    </source>
</evidence>
<gene>
    <name evidence="15" type="ORF">MJAP1_004188</name>
</gene>
<dbReference type="GO" id="GO:0003857">
    <property type="term" value="F:(3S)-3-hydroxyacyl-CoA dehydrogenase (NAD+) activity"/>
    <property type="evidence" value="ECO:0007669"/>
    <property type="project" value="UniProtKB-EC"/>
</dbReference>
<comment type="similarity">
    <text evidence="3">Belongs to the 3-hydroxyacyl-CoA dehydrogenase family.</text>
</comment>
<feature type="site" description="Important for catalytic activity" evidence="10">
    <location>
        <position position="180"/>
    </location>
</feature>
<dbReference type="FunFam" id="3.40.50.720:FF:000009">
    <property type="entry name" value="Fatty oxidation complex, alpha subunit"/>
    <property type="match status" value="1"/>
</dbReference>
<dbReference type="GO" id="GO:0006635">
    <property type="term" value="P:fatty acid beta-oxidation"/>
    <property type="evidence" value="ECO:0007669"/>
    <property type="project" value="TreeGrafter"/>
</dbReference>
<dbReference type="InterPro" id="IPR052242">
    <property type="entry name" value="Mito_3-hydroxyacyl-CoA_DH"/>
</dbReference>
<dbReference type="InterPro" id="IPR008927">
    <property type="entry name" value="6-PGluconate_DH-like_C_sf"/>
</dbReference>